<comment type="similarity">
    <text evidence="1 7">Belongs to the thioredoxin family.</text>
</comment>
<evidence type="ECO:0000313" key="10">
    <source>
        <dbReference type="Proteomes" id="UP001163328"/>
    </source>
</evidence>
<dbReference type="Proteomes" id="UP001163328">
    <property type="component" value="Chromosome"/>
</dbReference>
<protein>
    <recommendedName>
        <fullName evidence="6 7">Thioredoxin</fullName>
    </recommendedName>
</protein>
<keyword evidence="3" id="KW-0249">Electron transport</keyword>
<gene>
    <name evidence="9" type="primary">trxA</name>
    <name evidence="9" type="ORF">K5I29_12745</name>
</gene>
<dbReference type="PIRSF" id="PIRSF000077">
    <property type="entry name" value="Thioredoxin"/>
    <property type="match status" value="1"/>
</dbReference>
<evidence type="ECO:0000256" key="6">
    <source>
        <dbReference type="NCBIfam" id="TIGR01068"/>
    </source>
</evidence>
<keyword evidence="10" id="KW-1185">Reference proteome</keyword>
<sequence length="105" mass="11526">MALEITDATFEELVLNSDKPVLVDFWATWCGPCRMVAPIIDELSTEFEGRAVIAKVDVDANQDFPSKFGIRNIPTVLIFKNGEVVGRQVGVAPKDTYAKAIEAVL</sequence>
<evidence type="ECO:0000256" key="2">
    <source>
        <dbReference type="ARBA" id="ARBA00022448"/>
    </source>
</evidence>
<keyword evidence="4" id="KW-1015">Disulfide bond</keyword>
<dbReference type="EMBL" id="CP081495">
    <property type="protein sequence ID" value="UYW01298.1"/>
    <property type="molecule type" value="Genomic_DNA"/>
</dbReference>
<dbReference type="Gene3D" id="3.40.30.10">
    <property type="entry name" value="Glutaredoxin"/>
    <property type="match status" value="1"/>
</dbReference>
<evidence type="ECO:0000256" key="7">
    <source>
        <dbReference type="PIRNR" id="PIRNR000077"/>
    </source>
</evidence>
<dbReference type="InterPro" id="IPR036249">
    <property type="entry name" value="Thioredoxin-like_sf"/>
</dbReference>
<keyword evidence="5" id="KW-0676">Redox-active center</keyword>
<dbReference type="SUPFAM" id="SSF52833">
    <property type="entry name" value="Thioredoxin-like"/>
    <property type="match status" value="1"/>
</dbReference>
<evidence type="ECO:0000313" key="9">
    <source>
        <dbReference type="EMBL" id="UYW01298.1"/>
    </source>
</evidence>
<dbReference type="InterPro" id="IPR005746">
    <property type="entry name" value="Thioredoxin"/>
</dbReference>
<dbReference type="Pfam" id="PF00085">
    <property type="entry name" value="Thioredoxin"/>
    <property type="match status" value="1"/>
</dbReference>
<evidence type="ECO:0000256" key="1">
    <source>
        <dbReference type="ARBA" id="ARBA00008987"/>
    </source>
</evidence>
<proteinExistence type="inferred from homology"/>
<evidence type="ECO:0000256" key="5">
    <source>
        <dbReference type="ARBA" id="ARBA00023284"/>
    </source>
</evidence>
<name>A0ABY6M2X8_9FLAO</name>
<dbReference type="CDD" id="cd02947">
    <property type="entry name" value="TRX_family"/>
    <property type="match status" value="1"/>
</dbReference>
<keyword evidence="2" id="KW-0813">Transport</keyword>
<dbReference type="PRINTS" id="PR00421">
    <property type="entry name" value="THIOREDOXIN"/>
</dbReference>
<accession>A0ABY6M2X8</accession>
<dbReference type="PANTHER" id="PTHR45663">
    <property type="entry name" value="GEO12009P1"/>
    <property type="match status" value="1"/>
</dbReference>
<reference evidence="9" key="1">
    <citation type="submission" date="2021-08" db="EMBL/GenBank/DDBJ databases">
        <title>Flavobacterium sp. strain CC-SYL302.</title>
        <authorList>
            <person name="Lin S.-Y."/>
            <person name="Lee T.-H."/>
            <person name="Young C.-C."/>
        </authorList>
    </citation>
    <scope>NUCLEOTIDE SEQUENCE</scope>
    <source>
        <strain evidence="9">CC-SYL302</strain>
    </source>
</reference>
<dbReference type="PANTHER" id="PTHR45663:SF11">
    <property type="entry name" value="GEO12009P1"/>
    <property type="match status" value="1"/>
</dbReference>
<dbReference type="PROSITE" id="PS51352">
    <property type="entry name" value="THIOREDOXIN_2"/>
    <property type="match status" value="1"/>
</dbReference>
<dbReference type="NCBIfam" id="TIGR01068">
    <property type="entry name" value="thioredoxin"/>
    <property type="match status" value="1"/>
</dbReference>
<evidence type="ECO:0000256" key="4">
    <source>
        <dbReference type="ARBA" id="ARBA00023157"/>
    </source>
</evidence>
<evidence type="ECO:0000259" key="8">
    <source>
        <dbReference type="PROSITE" id="PS51352"/>
    </source>
</evidence>
<dbReference type="PROSITE" id="PS00194">
    <property type="entry name" value="THIOREDOXIN_1"/>
    <property type="match status" value="1"/>
</dbReference>
<dbReference type="InterPro" id="IPR017937">
    <property type="entry name" value="Thioredoxin_CS"/>
</dbReference>
<feature type="domain" description="Thioredoxin" evidence="8">
    <location>
        <begin position="1"/>
        <end position="105"/>
    </location>
</feature>
<evidence type="ECO:0000256" key="3">
    <source>
        <dbReference type="ARBA" id="ARBA00022982"/>
    </source>
</evidence>
<dbReference type="InterPro" id="IPR013766">
    <property type="entry name" value="Thioredoxin_domain"/>
</dbReference>
<organism evidence="9 10">
    <name type="scientific">Flavobacterium agricola</name>
    <dbReference type="NCBI Taxonomy" id="2870839"/>
    <lineage>
        <taxon>Bacteria</taxon>
        <taxon>Pseudomonadati</taxon>
        <taxon>Bacteroidota</taxon>
        <taxon>Flavobacteriia</taxon>
        <taxon>Flavobacteriales</taxon>
        <taxon>Flavobacteriaceae</taxon>
        <taxon>Flavobacterium</taxon>
    </lineage>
</organism>
<dbReference type="RefSeq" id="WP_264433745.1">
    <property type="nucleotide sequence ID" value="NZ_CP081495.1"/>
</dbReference>